<protein>
    <submittedName>
        <fullName evidence="1">RNA polymerase sigma factor RpoE</fullName>
    </submittedName>
</protein>
<name>M5RUD7_9BACT</name>
<dbReference type="PATRIC" id="fig|1265738.3.peg.5477"/>
<dbReference type="InterPro" id="IPR036388">
    <property type="entry name" value="WH-like_DNA-bd_sf"/>
</dbReference>
<dbReference type="Gene3D" id="1.10.10.10">
    <property type="entry name" value="Winged helix-like DNA-binding domain superfamily/Winged helix DNA-binding domain"/>
    <property type="match status" value="1"/>
</dbReference>
<dbReference type="AlphaFoldDB" id="M5RUD7"/>
<proteinExistence type="predicted"/>
<reference evidence="1 2" key="1">
    <citation type="journal article" date="2013" name="Mar. Genomics">
        <title>Expression of sulfatases in Rhodopirellula baltica and the diversity of sulfatases in the genus Rhodopirellula.</title>
        <authorList>
            <person name="Wegner C.E."/>
            <person name="Richter-Heitmann T."/>
            <person name="Klindworth A."/>
            <person name="Klockow C."/>
            <person name="Richter M."/>
            <person name="Achstetter T."/>
            <person name="Glockner F.O."/>
            <person name="Harder J."/>
        </authorList>
    </citation>
    <scope>NUCLEOTIDE SEQUENCE [LARGE SCALE GENOMIC DNA]</scope>
    <source>
        <strain evidence="1 2">SM1</strain>
    </source>
</reference>
<keyword evidence="2" id="KW-1185">Reference proteome</keyword>
<comment type="caution">
    <text evidence="1">The sequence shown here is derived from an EMBL/GenBank/DDBJ whole genome shotgun (WGS) entry which is preliminary data.</text>
</comment>
<gene>
    <name evidence="1" type="ORF">RMSM_05472</name>
</gene>
<dbReference type="RefSeq" id="WP_008703249.1">
    <property type="nucleotide sequence ID" value="NZ_ANOG01000777.1"/>
</dbReference>
<evidence type="ECO:0000313" key="1">
    <source>
        <dbReference type="EMBL" id="EMI17594.1"/>
    </source>
</evidence>
<organism evidence="1 2">
    <name type="scientific">Rhodopirellula maiorica SM1</name>
    <dbReference type="NCBI Taxonomy" id="1265738"/>
    <lineage>
        <taxon>Bacteria</taxon>
        <taxon>Pseudomonadati</taxon>
        <taxon>Planctomycetota</taxon>
        <taxon>Planctomycetia</taxon>
        <taxon>Pirellulales</taxon>
        <taxon>Pirellulaceae</taxon>
        <taxon>Novipirellula</taxon>
    </lineage>
</organism>
<dbReference type="Proteomes" id="UP000011991">
    <property type="component" value="Unassembled WGS sequence"/>
</dbReference>
<dbReference type="EMBL" id="ANOG01000777">
    <property type="protein sequence ID" value="EMI17594.1"/>
    <property type="molecule type" value="Genomic_DNA"/>
</dbReference>
<evidence type="ECO:0000313" key="2">
    <source>
        <dbReference type="Proteomes" id="UP000011991"/>
    </source>
</evidence>
<sequence>MNEALQHLRREKHRRTKDLVVEPATQPIDPVEEDEHATVVRQALQTIDPELRAIFTLKEESGLSCCGIAA</sequence>
<accession>M5RUD7</accession>